<sequence>MQPVHTIGNADWCRRDTHLKGILFPFKCFQELA</sequence>
<dbReference type="Proteomes" id="UP000434172">
    <property type="component" value="Unassembled WGS sequence"/>
</dbReference>
<dbReference type="EMBL" id="WOWK01000143">
    <property type="protein sequence ID" value="KAF0316899.1"/>
    <property type="molecule type" value="Genomic_DNA"/>
</dbReference>
<gene>
    <name evidence="1" type="ORF">GQ607_015859</name>
</gene>
<comment type="caution">
    <text evidence="1">The sequence shown here is derived from an EMBL/GenBank/DDBJ whole genome shotgun (WGS) entry which is preliminary data.</text>
</comment>
<organism evidence="1 2">
    <name type="scientific">Colletotrichum asianum</name>
    <dbReference type="NCBI Taxonomy" id="702518"/>
    <lineage>
        <taxon>Eukaryota</taxon>
        <taxon>Fungi</taxon>
        <taxon>Dikarya</taxon>
        <taxon>Ascomycota</taxon>
        <taxon>Pezizomycotina</taxon>
        <taxon>Sordariomycetes</taxon>
        <taxon>Hypocreomycetidae</taxon>
        <taxon>Glomerellales</taxon>
        <taxon>Glomerellaceae</taxon>
        <taxon>Colletotrichum</taxon>
        <taxon>Colletotrichum gloeosporioides species complex</taxon>
    </lineage>
</organism>
<evidence type="ECO:0000313" key="2">
    <source>
        <dbReference type="Proteomes" id="UP000434172"/>
    </source>
</evidence>
<evidence type="ECO:0000313" key="1">
    <source>
        <dbReference type="EMBL" id="KAF0316899.1"/>
    </source>
</evidence>
<protein>
    <submittedName>
        <fullName evidence="1">Uncharacterized protein</fullName>
    </submittedName>
</protein>
<name>A0A8H3ZER4_9PEZI</name>
<dbReference type="AlphaFoldDB" id="A0A8H3ZER4"/>
<accession>A0A8H3ZER4</accession>
<keyword evidence="2" id="KW-1185">Reference proteome</keyword>
<proteinExistence type="predicted"/>
<reference evidence="1 2" key="1">
    <citation type="submission" date="2019-12" db="EMBL/GenBank/DDBJ databases">
        <title>A genome sequence resource for the geographically widespread anthracnose pathogen Colletotrichum asianum.</title>
        <authorList>
            <person name="Meng Y."/>
        </authorList>
    </citation>
    <scope>NUCLEOTIDE SEQUENCE [LARGE SCALE GENOMIC DNA]</scope>
    <source>
        <strain evidence="1 2">ICMP 18580</strain>
    </source>
</reference>